<dbReference type="SFLD" id="SFLDS00019">
    <property type="entry name" value="Glutathione_Transferase_(cytos"/>
    <property type="match status" value="1"/>
</dbReference>
<dbReference type="Gene3D" id="1.20.1050.10">
    <property type="match status" value="1"/>
</dbReference>
<dbReference type="AlphaFoldDB" id="A0A838L113"/>
<dbReference type="InterPro" id="IPR040079">
    <property type="entry name" value="Glutathione_S-Trfase"/>
</dbReference>
<dbReference type="PROSITE" id="PS50405">
    <property type="entry name" value="GST_CTER"/>
    <property type="match status" value="1"/>
</dbReference>
<organism evidence="3 4">
    <name type="scientific">Sphingomonas chungangi</name>
    <dbReference type="NCBI Taxonomy" id="2683589"/>
    <lineage>
        <taxon>Bacteria</taxon>
        <taxon>Pseudomonadati</taxon>
        <taxon>Pseudomonadota</taxon>
        <taxon>Alphaproteobacteria</taxon>
        <taxon>Sphingomonadales</taxon>
        <taxon>Sphingomonadaceae</taxon>
        <taxon>Sphingomonas</taxon>
    </lineage>
</organism>
<sequence length="220" mass="24355">MTPTITAFKWVPPFARGFVRDIRARWAFEEAGQAYDVDLVDGIYVKSQAHRYFQPFGQIPTYRDDTIEIFESGAIVLHICEAADALVPADPAARVRATQWLIAALNSVEPWVMQLAVVDVFEADRDWSRSRRPKVMEDLHARLRDLADALGDREALDGGAFTYGDLMMVSVLGGLRGTGVLDDHPNLAAYVARGEARPAHVKAMADHLATFEDAKQGEVA</sequence>
<evidence type="ECO:0000259" key="1">
    <source>
        <dbReference type="PROSITE" id="PS50404"/>
    </source>
</evidence>
<dbReference type="InterPro" id="IPR010987">
    <property type="entry name" value="Glutathione-S-Trfase_C-like"/>
</dbReference>
<dbReference type="InterPro" id="IPR036282">
    <property type="entry name" value="Glutathione-S-Trfase_C_sf"/>
</dbReference>
<dbReference type="InterPro" id="IPR036249">
    <property type="entry name" value="Thioredoxin-like_sf"/>
</dbReference>
<dbReference type="Pfam" id="PF13410">
    <property type="entry name" value="GST_C_2"/>
    <property type="match status" value="1"/>
</dbReference>
<dbReference type="EMBL" id="JACEIB010000001">
    <property type="protein sequence ID" value="MBA2932630.1"/>
    <property type="molecule type" value="Genomic_DNA"/>
</dbReference>
<dbReference type="PANTHER" id="PTHR44051">
    <property type="entry name" value="GLUTATHIONE S-TRANSFERASE-RELATED"/>
    <property type="match status" value="1"/>
</dbReference>
<protein>
    <submittedName>
        <fullName evidence="3">Glutathione S-transferase family protein</fullName>
    </submittedName>
</protein>
<feature type="domain" description="GST N-terminal" evidence="1">
    <location>
        <begin position="8"/>
        <end position="87"/>
    </location>
</feature>
<keyword evidence="3" id="KW-0808">Transferase</keyword>
<dbReference type="CDD" id="cd03207">
    <property type="entry name" value="GST_C_8"/>
    <property type="match status" value="1"/>
</dbReference>
<dbReference type="PROSITE" id="PS50404">
    <property type="entry name" value="GST_NTER"/>
    <property type="match status" value="1"/>
</dbReference>
<evidence type="ECO:0000259" key="2">
    <source>
        <dbReference type="PROSITE" id="PS50405"/>
    </source>
</evidence>
<dbReference type="InterPro" id="IPR004045">
    <property type="entry name" value="Glutathione_S-Trfase_N"/>
</dbReference>
<keyword evidence="4" id="KW-1185">Reference proteome</keyword>
<proteinExistence type="predicted"/>
<dbReference type="SUPFAM" id="SSF52833">
    <property type="entry name" value="Thioredoxin-like"/>
    <property type="match status" value="1"/>
</dbReference>
<evidence type="ECO:0000313" key="3">
    <source>
        <dbReference type="EMBL" id="MBA2932630.1"/>
    </source>
</evidence>
<comment type="caution">
    <text evidence="3">The sequence shown here is derived from an EMBL/GenBank/DDBJ whole genome shotgun (WGS) entry which is preliminary data.</text>
</comment>
<dbReference type="RefSeq" id="WP_160364739.1">
    <property type="nucleotide sequence ID" value="NZ_JACEIB010000001.1"/>
</dbReference>
<dbReference type="GO" id="GO:0016740">
    <property type="term" value="F:transferase activity"/>
    <property type="evidence" value="ECO:0007669"/>
    <property type="project" value="UniProtKB-KW"/>
</dbReference>
<name>A0A838L113_9SPHN</name>
<dbReference type="PANTHER" id="PTHR44051:SF8">
    <property type="entry name" value="GLUTATHIONE S-TRANSFERASE GSTA"/>
    <property type="match status" value="1"/>
</dbReference>
<accession>A0A838L113</accession>
<reference evidence="3 4" key="1">
    <citation type="submission" date="2020-07" db="EMBL/GenBank/DDBJ databases">
        <authorList>
            <person name="Sun Q."/>
        </authorList>
    </citation>
    <scope>NUCLEOTIDE SEQUENCE [LARGE SCALE GENOMIC DNA]</scope>
    <source>
        <strain evidence="3 4">CGMCC 1.13654</strain>
    </source>
</reference>
<dbReference type="FunFam" id="3.40.30.10:FF:000331">
    <property type="entry name" value="Glutathione S-transferase"/>
    <property type="match status" value="1"/>
</dbReference>
<gene>
    <name evidence="3" type="ORF">HZF05_00850</name>
</gene>
<dbReference type="SUPFAM" id="SSF47616">
    <property type="entry name" value="GST C-terminal domain-like"/>
    <property type="match status" value="1"/>
</dbReference>
<evidence type="ECO:0000313" key="4">
    <source>
        <dbReference type="Proteomes" id="UP000570166"/>
    </source>
</evidence>
<dbReference type="Proteomes" id="UP000570166">
    <property type="component" value="Unassembled WGS sequence"/>
</dbReference>
<feature type="domain" description="GST C-terminal" evidence="2">
    <location>
        <begin position="90"/>
        <end position="220"/>
    </location>
</feature>
<dbReference type="Gene3D" id="3.40.30.10">
    <property type="entry name" value="Glutaredoxin"/>
    <property type="match status" value="1"/>
</dbReference>